<dbReference type="InterPro" id="IPR014105">
    <property type="entry name" value="Carotenoid/retinoid_OxRdtase"/>
</dbReference>
<dbReference type="PANTHER" id="PTHR43734">
    <property type="entry name" value="PHYTOENE DESATURASE"/>
    <property type="match status" value="1"/>
</dbReference>
<dbReference type="AlphaFoldDB" id="A0A7T4EHN9"/>
<dbReference type="NCBIfam" id="TIGR02734">
    <property type="entry name" value="crtI_fam"/>
    <property type="match status" value="1"/>
</dbReference>
<dbReference type="InterPro" id="IPR036188">
    <property type="entry name" value="FAD/NAD-bd_sf"/>
</dbReference>
<dbReference type="Proteomes" id="UP000596145">
    <property type="component" value="Chromosome"/>
</dbReference>
<evidence type="ECO:0000313" key="6">
    <source>
        <dbReference type="EMBL" id="QQB47502.1"/>
    </source>
</evidence>
<evidence type="ECO:0000256" key="2">
    <source>
        <dbReference type="ARBA" id="ARBA00022746"/>
    </source>
</evidence>
<evidence type="ECO:0000259" key="5">
    <source>
        <dbReference type="Pfam" id="PF01593"/>
    </source>
</evidence>
<comment type="similarity">
    <text evidence="4">Belongs to the carotenoid/retinoid oxidoreductase family.</text>
</comment>
<evidence type="ECO:0000256" key="3">
    <source>
        <dbReference type="ARBA" id="ARBA00023002"/>
    </source>
</evidence>
<proteinExistence type="inferred from homology"/>
<name>A0A7T4EHN9_9CORY</name>
<dbReference type="GO" id="GO:0016117">
    <property type="term" value="P:carotenoid biosynthetic process"/>
    <property type="evidence" value="ECO:0007669"/>
    <property type="project" value="UniProtKB-KW"/>
</dbReference>
<keyword evidence="3 4" id="KW-0560">Oxidoreductase</keyword>
<dbReference type="GeneID" id="92760634"/>
<sequence length="531" mass="57370">MLTPHPREKESTVPAPVSATSAPIVVIGGGVTGLATAGLCARAGYSVTLVEKLTGLGGRVGTFTSGDYRWDTGPSWWLMPEAYDHYFSLMGTSTEAELDLHRLDPAYRVVTDSFPTVDVRTGMENVVALAESVERGAGEKLRAYLEEASLTYRVALTTFLYTTFTSIKPFLDREILTRIPLLIRLLTRSLKDDVESQFNNPILRMLLEYPAVFVATRPDRAPSMYKLLSHTDLIAGVAYPQGGYYQLIRKMAELATASGATLRTGCTVTRILTEDATVTGVRVTHDGTEETIPAAIVVSTADLHHTETSLLPRRLRSVRSWSRKDPGISSIVALLGVADPLPTLAHHTLSLSDDWSPDFAAISGKRPGQEFSRSVYVCKASATDPTLAPEGHSNIFILIPTVADPHIGRGSAYNDAPSPRVEDIVDEVIDVVARRADAPALKTKVEKRFTIGPADFAQRYNSWQASSIGLAHTLWQSAFLRGSNASSKVAGLYFAGGTTVPGVGVPLCLISAENVLKRLRGDSTSGPLPYA</sequence>
<dbReference type="GO" id="GO:0016491">
    <property type="term" value="F:oxidoreductase activity"/>
    <property type="evidence" value="ECO:0007669"/>
    <property type="project" value="UniProtKB-KW"/>
</dbReference>
<dbReference type="Pfam" id="PF01593">
    <property type="entry name" value="Amino_oxidase"/>
    <property type="match status" value="1"/>
</dbReference>
<dbReference type="RefSeq" id="WP_005389262.1">
    <property type="nucleotide sequence ID" value="NZ_CP066007.1"/>
</dbReference>
<organism evidence="6 7">
    <name type="scientific">Corynebacterium glucuronolyticum</name>
    <dbReference type="NCBI Taxonomy" id="39791"/>
    <lineage>
        <taxon>Bacteria</taxon>
        <taxon>Bacillati</taxon>
        <taxon>Actinomycetota</taxon>
        <taxon>Actinomycetes</taxon>
        <taxon>Mycobacteriales</taxon>
        <taxon>Corynebacteriaceae</taxon>
        <taxon>Corynebacterium</taxon>
    </lineage>
</organism>
<keyword evidence="2 4" id="KW-0125">Carotenoid biosynthesis</keyword>
<protein>
    <submittedName>
        <fullName evidence="6">Phytoene desaturase</fullName>
    </submittedName>
</protein>
<reference evidence="6 7" key="1">
    <citation type="submission" date="2020-12" db="EMBL/GenBank/DDBJ databases">
        <title>FDA dAtabase for Regulatory Grade micrObial Sequences (FDA-ARGOS): Supporting development and validation of Infectious Disease Dx tests.</title>
        <authorList>
            <person name="Sproer C."/>
            <person name="Gronow S."/>
            <person name="Severitt S."/>
            <person name="Schroder I."/>
            <person name="Tallon L."/>
            <person name="Sadzewicz L."/>
            <person name="Zhao X."/>
            <person name="Boylan J."/>
            <person name="Ott S."/>
            <person name="Bowen H."/>
            <person name="Vavikolanu K."/>
            <person name="Mehta A."/>
            <person name="Aluvathingal J."/>
            <person name="Nadendla S."/>
            <person name="Lowell S."/>
            <person name="Myers T."/>
            <person name="Yan Y."/>
            <person name="Sichtig H."/>
        </authorList>
    </citation>
    <scope>NUCLEOTIDE SEQUENCE [LARGE SCALE GENOMIC DNA]</scope>
    <source>
        <strain evidence="6 7">FDAARGOS_1053</strain>
    </source>
</reference>
<dbReference type="EMBL" id="CP066007">
    <property type="protein sequence ID" value="QQB47502.1"/>
    <property type="molecule type" value="Genomic_DNA"/>
</dbReference>
<accession>A0A7T4EHN9</accession>
<evidence type="ECO:0000256" key="4">
    <source>
        <dbReference type="RuleBase" id="RU362075"/>
    </source>
</evidence>
<dbReference type="PANTHER" id="PTHR43734:SF1">
    <property type="entry name" value="PHYTOENE DESATURASE"/>
    <property type="match status" value="1"/>
</dbReference>
<feature type="domain" description="Amine oxidase" evidence="5">
    <location>
        <begin position="32"/>
        <end position="514"/>
    </location>
</feature>
<gene>
    <name evidence="6" type="primary">crtI</name>
    <name evidence="6" type="ORF">I6I10_06395</name>
</gene>
<comment type="pathway">
    <text evidence="1 4">Carotenoid biosynthesis.</text>
</comment>
<dbReference type="InterPro" id="IPR002937">
    <property type="entry name" value="Amino_oxidase"/>
</dbReference>
<evidence type="ECO:0000313" key="7">
    <source>
        <dbReference type="Proteomes" id="UP000596145"/>
    </source>
</evidence>
<dbReference type="Gene3D" id="3.50.50.60">
    <property type="entry name" value="FAD/NAD(P)-binding domain"/>
    <property type="match status" value="2"/>
</dbReference>
<dbReference type="SUPFAM" id="SSF51905">
    <property type="entry name" value="FAD/NAD(P)-binding domain"/>
    <property type="match status" value="1"/>
</dbReference>
<evidence type="ECO:0000256" key="1">
    <source>
        <dbReference type="ARBA" id="ARBA00004829"/>
    </source>
</evidence>
<dbReference type="OrthoDB" id="9774675at2"/>